<gene>
    <name evidence="1" type="ORF">PHMEG_00025694</name>
</gene>
<dbReference type="Proteomes" id="UP000198211">
    <property type="component" value="Unassembled WGS sequence"/>
</dbReference>
<reference evidence="2" key="1">
    <citation type="submission" date="2017-03" db="EMBL/GenBank/DDBJ databases">
        <title>Phytopthora megakarya and P. palmivora, two closely related causual agents of cacao black pod achieved similar genome size and gene model numbers by different mechanisms.</title>
        <authorList>
            <person name="Ali S."/>
            <person name="Shao J."/>
            <person name="Larry D.J."/>
            <person name="Kronmiller B."/>
            <person name="Shen D."/>
            <person name="Strem M.D."/>
            <person name="Melnick R.L."/>
            <person name="Guiltinan M.J."/>
            <person name="Tyler B.M."/>
            <person name="Meinhardt L.W."/>
            <person name="Bailey B.A."/>
        </authorList>
    </citation>
    <scope>NUCLEOTIDE SEQUENCE [LARGE SCALE GENOMIC DNA]</scope>
    <source>
        <strain evidence="2">zdho120</strain>
    </source>
</reference>
<accession>A0A225VDZ8</accession>
<evidence type="ECO:0000313" key="2">
    <source>
        <dbReference type="Proteomes" id="UP000198211"/>
    </source>
</evidence>
<comment type="caution">
    <text evidence="1">The sequence shown here is derived from an EMBL/GenBank/DDBJ whole genome shotgun (WGS) entry which is preliminary data.</text>
</comment>
<keyword evidence="2" id="KW-1185">Reference proteome</keyword>
<organism evidence="1 2">
    <name type="scientific">Phytophthora megakarya</name>
    <dbReference type="NCBI Taxonomy" id="4795"/>
    <lineage>
        <taxon>Eukaryota</taxon>
        <taxon>Sar</taxon>
        <taxon>Stramenopiles</taxon>
        <taxon>Oomycota</taxon>
        <taxon>Peronosporomycetes</taxon>
        <taxon>Peronosporales</taxon>
        <taxon>Peronosporaceae</taxon>
        <taxon>Phytophthora</taxon>
    </lineage>
</organism>
<sequence length="32" mass="3606">MGPSSKRCARSHYLTNWALSLQTATYLCVTVF</sequence>
<name>A0A225VDZ8_9STRA</name>
<evidence type="ECO:0000313" key="1">
    <source>
        <dbReference type="EMBL" id="OWZ02700.1"/>
    </source>
</evidence>
<proteinExistence type="predicted"/>
<dbReference type="EMBL" id="NBNE01005993">
    <property type="protein sequence ID" value="OWZ02700.1"/>
    <property type="molecule type" value="Genomic_DNA"/>
</dbReference>
<protein>
    <submittedName>
        <fullName evidence="1">Uncharacterized protein</fullName>
    </submittedName>
</protein>
<dbReference type="AlphaFoldDB" id="A0A225VDZ8"/>